<gene>
    <name evidence="1" type="ORF">CPSG_06498</name>
</gene>
<keyword evidence="2" id="KW-1185">Reference proteome</keyword>
<organism evidence="2">
    <name type="scientific">Coccidioides posadasii (strain RMSCC 757 / Silveira)</name>
    <name type="common">Valley fever fungus</name>
    <dbReference type="NCBI Taxonomy" id="443226"/>
    <lineage>
        <taxon>Eukaryota</taxon>
        <taxon>Fungi</taxon>
        <taxon>Dikarya</taxon>
        <taxon>Ascomycota</taxon>
        <taxon>Pezizomycotina</taxon>
        <taxon>Eurotiomycetes</taxon>
        <taxon>Eurotiomycetidae</taxon>
        <taxon>Onygenales</taxon>
        <taxon>Onygenaceae</taxon>
        <taxon>Coccidioides</taxon>
    </lineage>
</organism>
<dbReference type="EMBL" id="GL636495">
    <property type="protein sequence ID" value="EFW17230.1"/>
    <property type="molecule type" value="Genomic_DNA"/>
</dbReference>
<evidence type="ECO:0000313" key="2">
    <source>
        <dbReference type="Proteomes" id="UP000002497"/>
    </source>
</evidence>
<dbReference type="VEuPathDB" id="FungiDB:CPSG_06498"/>
<name>E9D9J6_COCPS</name>
<proteinExistence type="predicted"/>
<accession>E9D9J6</accession>
<protein>
    <submittedName>
        <fullName evidence="1">Predicted protein</fullName>
    </submittedName>
</protein>
<sequence>MSGMKRKDAGDAVVCQEQRSQNDFWGWLPSNIFPQKSRLSPTKRSPMVRAECKIDVDQSGRRGA</sequence>
<reference evidence="2" key="1">
    <citation type="journal article" date="2010" name="Genome Res.">
        <title>Population genomic sequencing of Coccidioides fungi reveals recent hybridization and transposon control.</title>
        <authorList>
            <person name="Neafsey D.E."/>
            <person name="Barker B.M."/>
            <person name="Sharpton T.J."/>
            <person name="Stajich J.E."/>
            <person name="Park D.J."/>
            <person name="Whiston E."/>
            <person name="Hung C.-Y."/>
            <person name="McMahan C."/>
            <person name="White J."/>
            <person name="Sykes S."/>
            <person name="Heiman D."/>
            <person name="Young S."/>
            <person name="Zeng Q."/>
            <person name="Abouelleil A."/>
            <person name="Aftuck L."/>
            <person name="Bessette D."/>
            <person name="Brown A."/>
            <person name="FitzGerald M."/>
            <person name="Lui A."/>
            <person name="Macdonald J.P."/>
            <person name="Priest M."/>
            <person name="Orbach M.J."/>
            <person name="Galgiani J.N."/>
            <person name="Kirkland T.N."/>
            <person name="Cole G.T."/>
            <person name="Birren B.W."/>
            <person name="Henn M.R."/>
            <person name="Taylor J.W."/>
            <person name="Rounsley S.D."/>
        </authorList>
    </citation>
    <scope>NUCLEOTIDE SEQUENCE [LARGE SCALE GENOMIC DNA]</scope>
    <source>
        <strain evidence="2">RMSCC 757 / Silveira</strain>
    </source>
</reference>
<dbReference type="Proteomes" id="UP000002497">
    <property type="component" value="Unassembled WGS sequence"/>
</dbReference>
<dbReference type="AlphaFoldDB" id="E9D9J6"/>
<dbReference type="HOGENOM" id="CLU_2867509_0_0_1"/>
<evidence type="ECO:0000313" key="1">
    <source>
        <dbReference type="EMBL" id="EFW17230.1"/>
    </source>
</evidence>
<reference evidence="2" key="2">
    <citation type="submission" date="2010-03" db="EMBL/GenBank/DDBJ databases">
        <title>The genome sequence of Coccidioides posadasii strain Silveira.</title>
        <authorList>
            <consortium name="The Broad Institute Genome Sequencing Center for Infectious Disease"/>
            <person name="Neafsey D."/>
            <person name="Orbach M."/>
            <person name="Henn M.R."/>
            <person name="Cole G.T."/>
            <person name="Galgiani J."/>
            <person name="Gardner M.J."/>
            <person name="Kirkland T.N."/>
            <person name="Taylor J.W."/>
            <person name="Young S.K."/>
            <person name="Zeng Q."/>
            <person name="Koehrsen M."/>
            <person name="Alvarado L."/>
            <person name="Berlin A."/>
            <person name="Borenstein D."/>
            <person name="Chapman S.B."/>
            <person name="Chen Z."/>
            <person name="Engels R."/>
            <person name="Freedman E."/>
            <person name="Gellesch M."/>
            <person name="Goldberg J."/>
            <person name="Griggs A."/>
            <person name="Gujja S."/>
            <person name="Heilman E."/>
            <person name="Heiman D."/>
            <person name="Howarth C."/>
            <person name="Jen D."/>
            <person name="Larson L."/>
            <person name="Mehta T."/>
            <person name="Neiman D."/>
            <person name="Park D."/>
            <person name="Pearson M."/>
            <person name="Richards J."/>
            <person name="Roberts A."/>
            <person name="Saif S."/>
            <person name="Shea T."/>
            <person name="Shenoy N."/>
            <person name="Sisk P."/>
            <person name="Stolte C."/>
            <person name="Sykes S."/>
            <person name="Walk T."/>
            <person name="White J."/>
            <person name="Yandava C."/>
            <person name="Haas B."/>
            <person name="Nusbaum C."/>
            <person name="Birren B."/>
        </authorList>
    </citation>
    <scope>NUCLEOTIDE SEQUENCE [LARGE SCALE GENOMIC DNA]</scope>
    <source>
        <strain evidence="2">RMSCC 757 / Silveira</strain>
    </source>
</reference>